<dbReference type="InterPro" id="IPR036751">
    <property type="entry name" value="SpoVG_sf"/>
</dbReference>
<dbReference type="SUPFAM" id="SSF160537">
    <property type="entry name" value="SpoVG-like"/>
    <property type="match status" value="1"/>
</dbReference>
<keyword evidence="5" id="KW-1185">Reference proteome</keyword>
<keyword evidence="3" id="KW-0131">Cell cycle</keyword>
<evidence type="ECO:0000256" key="3">
    <source>
        <dbReference type="ARBA" id="ARBA00023306"/>
    </source>
</evidence>
<evidence type="ECO:0000313" key="5">
    <source>
        <dbReference type="Proteomes" id="UP001166402"/>
    </source>
</evidence>
<comment type="caution">
    <text evidence="4">The sequence shown here is derived from an EMBL/GenBank/DDBJ whole genome shotgun (WGS) entry which is preliminary data.</text>
</comment>
<evidence type="ECO:0000313" key="4">
    <source>
        <dbReference type="EMBL" id="MBP2070806.1"/>
    </source>
</evidence>
<accession>A0ABS4NAW5</accession>
<gene>
    <name evidence="4" type="ORF">J2Z80_000304</name>
</gene>
<name>A0ABS4NAW5_9THEO</name>
<dbReference type="InterPro" id="IPR007170">
    <property type="entry name" value="SpoVG"/>
</dbReference>
<proteinExistence type="predicted"/>
<dbReference type="Pfam" id="PF04026">
    <property type="entry name" value="SpoVG"/>
    <property type="match status" value="1"/>
</dbReference>
<organism evidence="4 5">
    <name type="scientific">Thermoanaerobacterium butyriciformans</name>
    <dbReference type="NCBI Taxonomy" id="1702242"/>
    <lineage>
        <taxon>Bacteria</taxon>
        <taxon>Bacillati</taxon>
        <taxon>Bacillota</taxon>
        <taxon>Clostridia</taxon>
        <taxon>Thermoanaerobacterales</taxon>
        <taxon>Thermoanaerobacteraceae</taxon>
        <taxon>Thermoanaerobacterium</taxon>
    </lineage>
</organism>
<dbReference type="EMBL" id="JAGGLT010000002">
    <property type="protein sequence ID" value="MBP2070806.1"/>
    <property type="molecule type" value="Genomic_DNA"/>
</dbReference>
<sequence>MQITKTEFRKYDKGGNIKGFCRVVFDDCFAIETRLIQGKNGVFVAFPDHRNKEGKYSQQAYPTTKEIRSAIIDAVLKAYKEA</sequence>
<protein>
    <submittedName>
        <fullName evidence="4">Stage V sporulation protein G</fullName>
    </submittedName>
</protein>
<dbReference type="PANTHER" id="PTHR38429">
    <property type="entry name" value="SEPTATION PROTEIN SPOVG-RELATED"/>
    <property type="match status" value="1"/>
</dbReference>
<dbReference type="RefSeq" id="WP_209452778.1">
    <property type="nucleotide sequence ID" value="NZ_JAGGLT010000002.1"/>
</dbReference>
<keyword evidence="2" id="KW-0717">Septation</keyword>
<evidence type="ECO:0000256" key="2">
    <source>
        <dbReference type="ARBA" id="ARBA00023210"/>
    </source>
</evidence>
<dbReference type="Proteomes" id="UP001166402">
    <property type="component" value="Unassembled WGS sequence"/>
</dbReference>
<dbReference type="Gene3D" id="3.30.1120.40">
    <property type="entry name" value="Stage V sporulation protein G"/>
    <property type="match status" value="1"/>
</dbReference>
<keyword evidence="1" id="KW-0132">Cell division</keyword>
<dbReference type="PANTHER" id="PTHR38429:SF1">
    <property type="entry name" value="SEPTATION PROTEIN SPOVG-RELATED"/>
    <property type="match status" value="1"/>
</dbReference>
<evidence type="ECO:0000256" key="1">
    <source>
        <dbReference type="ARBA" id="ARBA00022618"/>
    </source>
</evidence>
<reference evidence="4" key="1">
    <citation type="submission" date="2021-03" db="EMBL/GenBank/DDBJ databases">
        <title>Genomic Encyclopedia of Type Strains, Phase IV (KMG-IV): sequencing the most valuable type-strain genomes for metagenomic binning, comparative biology and taxonomic classification.</title>
        <authorList>
            <person name="Goeker M."/>
        </authorList>
    </citation>
    <scope>NUCLEOTIDE SEQUENCE</scope>
    <source>
        <strain evidence="4">DSM 101588</strain>
    </source>
</reference>